<dbReference type="VEuPathDB" id="FungiDB:FOXG_07851"/>
<organism evidence="1 2">
    <name type="scientific">Fusarium oxysporum (strain Fo5176)</name>
    <name type="common">Fusarium vascular wilt</name>
    <dbReference type="NCBI Taxonomy" id="660025"/>
    <lineage>
        <taxon>Eukaryota</taxon>
        <taxon>Fungi</taxon>
        <taxon>Dikarya</taxon>
        <taxon>Ascomycota</taxon>
        <taxon>Pezizomycotina</taxon>
        <taxon>Sordariomycetes</taxon>
        <taxon>Hypocreomycetidae</taxon>
        <taxon>Hypocreales</taxon>
        <taxon>Nectriaceae</taxon>
        <taxon>Fusarium</taxon>
        <taxon>Fusarium oxysporum species complex</taxon>
    </lineage>
</organism>
<protein>
    <submittedName>
        <fullName evidence="1">Uncharacterized protein</fullName>
    </submittedName>
</protein>
<accession>A0A0D2XV43</accession>
<sequence>MAHQSIEMALIPIKGVELEDFHGDSSITTSRAPDAIITHFCHLTYLERHELRDLLIAWLEVSHNTTDLLSLCPITQSQRESFFSSIFSDWESSKPLYSPEYIPCVFTDGKTEVGVWNQDLPVSREERKRALENGEQEPIRQHTTARQAGQKVFMIPSMYKDGKKIVIVFLYMDADDEFGDPEHVTFKPPGSTREDAYMRSIKDYDKSQASRVHKYNLEAIIHTARKRIVKYANDGVMEGRLPAYTGHRVPARFGTDPILPKIESGDACWET</sequence>
<evidence type="ECO:0000313" key="1">
    <source>
        <dbReference type="EnsemblFungi" id="FOXG_07851P0"/>
    </source>
</evidence>
<gene>
    <name evidence="1" type="primary">28949510</name>
</gene>
<dbReference type="EnsemblFungi" id="FOXG_07851T0">
    <property type="protein sequence ID" value="FOXG_07851P0"/>
    <property type="gene ID" value="FOXG_07851"/>
</dbReference>
<reference evidence="1" key="2">
    <citation type="submission" date="2025-08" db="UniProtKB">
        <authorList>
            <consortium name="EnsemblFungi"/>
        </authorList>
    </citation>
    <scope>IDENTIFICATION</scope>
    <source>
        <strain evidence="1">4287 / CBS 123668 / FGSC 9935 / NRRL 34936</strain>
    </source>
</reference>
<dbReference type="AlphaFoldDB" id="A0A0D2XV43"/>
<dbReference type="Proteomes" id="UP000002489">
    <property type="component" value="Unassembled WGS sequence"/>
</dbReference>
<name>A0A0D2XV43_FUSOF</name>
<evidence type="ECO:0000313" key="2">
    <source>
        <dbReference type="Proteomes" id="UP000002489"/>
    </source>
</evidence>
<reference evidence="2" key="1">
    <citation type="journal article" date="2012" name="Mol. Plant Microbe Interact.">
        <title>A highly conserved effector in Fusarium oxysporum is required for full virulence on Arabidopsis.</title>
        <authorList>
            <person name="Thatcher L.F."/>
            <person name="Gardiner D.M."/>
            <person name="Kazan K."/>
            <person name="Manners J."/>
        </authorList>
    </citation>
    <scope>NUCLEOTIDE SEQUENCE [LARGE SCALE GENOMIC DNA]</scope>
    <source>
        <strain evidence="2">Fo5176</strain>
    </source>
</reference>
<proteinExistence type="predicted"/>